<reference evidence="2" key="1">
    <citation type="journal article" date="2023" name="G3 (Bethesda)">
        <title>Genome assembly and association tests identify interacting loci associated with vigor, precocity, and sex in interspecific pistachio rootstocks.</title>
        <authorList>
            <person name="Palmer W."/>
            <person name="Jacygrad E."/>
            <person name="Sagayaradj S."/>
            <person name="Cavanaugh K."/>
            <person name="Han R."/>
            <person name="Bertier L."/>
            <person name="Beede B."/>
            <person name="Kafkas S."/>
            <person name="Golino D."/>
            <person name="Preece J."/>
            <person name="Michelmore R."/>
        </authorList>
    </citation>
    <scope>NUCLEOTIDE SEQUENCE [LARGE SCALE GENOMIC DNA]</scope>
</reference>
<evidence type="ECO:0000313" key="2">
    <source>
        <dbReference type="Proteomes" id="UP001164250"/>
    </source>
</evidence>
<gene>
    <name evidence="1" type="ORF">Patl1_14752</name>
</gene>
<sequence>MHMVVLVPTFKWIFPVKIQMMWQPYTSELLVSPADICVRDQHVWRTIAQLICFDIVEWHHPDRVLRQFGLQQGIPVQCDSEVKIHAIDRRGRHYYNWKAYHQQYIKLWAVGEKSIVTIEPKDSTMHYHDPYMKWYRSITHRLITPLTQRPHKRIQPASGMSHLLKVHSLTNIHNQCITTLVRGRGTAKGQGKGLGIQQKAMEQVITSQHSSPQVVVASPTAPSQSYDIYIEEPLTLNLEGVAAPVGSVHPLEGEQRKCHFIHTLIWRGHYVSLKSSPAMQLHIRRSLCSFDVFDDESYVLILLVL</sequence>
<comment type="caution">
    <text evidence="1">The sequence shown here is derived from an EMBL/GenBank/DDBJ whole genome shotgun (WGS) entry which is preliminary data.</text>
</comment>
<name>A0ACC1ASL3_9ROSI</name>
<proteinExistence type="predicted"/>
<dbReference type="Proteomes" id="UP001164250">
    <property type="component" value="Chromosome 8"/>
</dbReference>
<organism evidence="1 2">
    <name type="scientific">Pistacia atlantica</name>
    <dbReference type="NCBI Taxonomy" id="434234"/>
    <lineage>
        <taxon>Eukaryota</taxon>
        <taxon>Viridiplantae</taxon>
        <taxon>Streptophyta</taxon>
        <taxon>Embryophyta</taxon>
        <taxon>Tracheophyta</taxon>
        <taxon>Spermatophyta</taxon>
        <taxon>Magnoliopsida</taxon>
        <taxon>eudicotyledons</taxon>
        <taxon>Gunneridae</taxon>
        <taxon>Pentapetalae</taxon>
        <taxon>rosids</taxon>
        <taxon>malvids</taxon>
        <taxon>Sapindales</taxon>
        <taxon>Anacardiaceae</taxon>
        <taxon>Pistacia</taxon>
    </lineage>
</organism>
<accession>A0ACC1ASL3</accession>
<dbReference type="EMBL" id="CM047904">
    <property type="protein sequence ID" value="KAJ0089656.1"/>
    <property type="molecule type" value="Genomic_DNA"/>
</dbReference>
<protein>
    <submittedName>
        <fullName evidence="1">Uncharacterized protein</fullName>
    </submittedName>
</protein>
<evidence type="ECO:0000313" key="1">
    <source>
        <dbReference type="EMBL" id="KAJ0089656.1"/>
    </source>
</evidence>
<keyword evidence="2" id="KW-1185">Reference proteome</keyword>